<organism evidence="3 4">
    <name type="scientific">Microbacterium flavum</name>
    <dbReference type="NCBI Taxonomy" id="415216"/>
    <lineage>
        <taxon>Bacteria</taxon>
        <taxon>Bacillati</taxon>
        <taxon>Actinomycetota</taxon>
        <taxon>Actinomycetes</taxon>
        <taxon>Micrococcales</taxon>
        <taxon>Microbacteriaceae</taxon>
        <taxon>Microbacterium</taxon>
    </lineage>
</organism>
<dbReference type="InterPro" id="IPR015890">
    <property type="entry name" value="Chorismate_C"/>
</dbReference>
<name>A0ABS5XX42_9MICO</name>
<feature type="domain" description="Chorismate-utilising enzyme C-terminal" evidence="2">
    <location>
        <begin position="176"/>
        <end position="430"/>
    </location>
</feature>
<reference evidence="3 4" key="1">
    <citation type="submission" date="2021-03" db="EMBL/GenBank/DDBJ databases">
        <title>Microbacterium pauli sp. nov., isolated from microfiltered milk.</title>
        <authorList>
            <person name="Bellassi P."/>
            <person name="Fontana A."/>
            <person name="Callegari M.L."/>
            <person name="Lorenzo M."/>
            <person name="Cappa F."/>
        </authorList>
    </citation>
    <scope>NUCLEOTIDE SEQUENCE [LARGE SCALE GENOMIC DNA]</scope>
    <source>
        <strain evidence="3 4">DSM 18909</strain>
    </source>
</reference>
<evidence type="ECO:0000259" key="2">
    <source>
        <dbReference type="Pfam" id="PF00425"/>
    </source>
</evidence>
<sequence>MPIRPLALRIEWVDPAELYVRGPAHEPHGFWLDAGPDAAEGWSHLGVGTPAAEPPRDAPLGDADPGGDAVGGPFRGGWVGWIGYDGGASRVGAPSTTDTDTAADTAAPDTAGLRVTRLIAFDHSRGEAWLLAPEDERADAEAELRRWRSSTPMRPPADGLGVAVAARTARARHTPAEYEDLISRCRAAIRAGDAYQLCLTTRFEVASDAPLDPVAVYLALRDALPAHHGGIIRVGVHALLSASPERFLEVARGIVRTRPIKGTRPRGTDPAADGALAAELEASVKERAENVMIVDLMRNDLQRVCHPGSVAAEKLLEVESYRAVHQLVSTVAGRLLPGTTLGALLDATFPAGSMTGAPKLSAMTILHALEAAPRGVYAGCFGWVGSDGRLDLAMTIRSIVLHPRGAYVGAGGGITWLSDAREEVAEVAVKARGPLGALGAVIPSGWVSTSGNLEKRACTSSRPKIGPSP</sequence>
<dbReference type="SUPFAM" id="SSF56322">
    <property type="entry name" value="ADC synthase"/>
    <property type="match status" value="1"/>
</dbReference>
<proteinExistence type="predicted"/>
<evidence type="ECO:0000256" key="1">
    <source>
        <dbReference type="SAM" id="MobiDB-lite"/>
    </source>
</evidence>
<comment type="caution">
    <text evidence="3">The sequence shown here is derived from an EMBL/GenBank/DDBJ whole genome shotgun (WGS) entry which is preliminary data.</text>
</comment>
<dbReference type="EMBL" id="JAFLHG010000009">
    <property type="protein sequence ID" value="MBT8798502.1"/>
    <property type="molecule type" value="Genomic_DNA"/>
</dbReference>
<feature type="region of interest" description="Disordered" evidence="1">
    <location>
        <begin position="42"/>
        <end position="72"/>
    </location>
</feature>
<protein>
    <submittedName>
        <fullName evidence="3">Anthranilate synthase component I family protein</fullName>
    </submittedName>
</protein>
<gene>
    <name evidence="3" type="ORF">J0P97_10505</name>
</gene>
<dbReference type="PANTHER" id="PTHR11236">
    <property type="entry name" value="AMINOBENZOATE/ANTHRANILATE SYNTHASE"/>
    <property type="match status" value="1"/>
</dbReference>
<dbReference type="PRINTS" id="PR00095">
    <property type="entry name" value="ANTSNTHASEI"/>
</dbReference>
<evidence type="ECO:0000313" key="4">
    <source>
        <dbReference type="Proteomes" id="UP000740605"/>
    </source>
</evidence>
<dbReference type="InterPro" id="IPR005801">
    <property type="entry name" value="ADC_synthase"/>
</dbReference>
<dbReference type="Gene3D" id="3.60.120.10">
    <property type="entry name" value="Anthranilate synthase"/>
    <property type="match status" value="1"/>
</dbReference>
<feature type="compositionally biased region" description="Low complexity" evidence="1">
    <location>
        <begin position="58"/>
        <end position="67"/>
    </location>
</feature>
<accession>A0ABS5XX42</accession>
<dbReference type="Pfam" id="PF00425">
    <property type="entry name" value="Chorismate_bind"/>
    <property type="match status" value="1"/>
</dbReference>
<dbReference type="RefSeq" id="WP_215487745.1">
    <property type="nucleotide sequence ID" value="NZ_BAAAPJ010000004.1"/>
</dbReference>
<dbReference type="PANTHER" id="PTHR11236:SF18">
    <property type="entry name" value="AMINODEOXYCHORISMATE SYNTHASE"/>
    <property type="match status" value="1"/>
</dbReference>
<dbReference type="InterPro" id="IPR019999">
    <property type="entry name" value="Anth_synth_I-like"/>
</dbReference>
<keyword evidence="4" id="KW-1185">Reference proteome</keyword>
<dbReference type="Proteomes" id="UP000740605">
    <property type="component" value="Unassembled WGS sequence"/>
</dbReference>
<evidence type="ECO:0000313" key="3">
    <source>
        <dbReference type="EMBL" id="MBT8798502.1"/>
    </source>
</evidence>